<accession>A0A1H4U552</accession>
<feature type="region of interest" description="Disordered" evidence="1">
    <location>
        <begin position="348"/>
        <end position="392"/>
    </location>
</feature>
<reference evidence="4" key="1">
    <citation type="submission" date="2016-10" db="EMBL/GenBank/DDBJ databases">
        <authorList>
            <person name="Varghese N."/>
            <person name="Submissions S."/>
        </authorList>
    </citation>
    <scope>NUCLEOTIDE SEQUENCE [LARGE SCALE GENOMIC DNA]</scope>
    <source>
        <strain evidence="4">DSM 44234</strain>
    </source>
</reference>
<feature type="compositionally biased region" description="Basic and acidic residues" evidence="1">
    <location>
        <begin position="411"/>
        <end position="428"/>
    </location>
</feature>
<proteinExistence type="predicted"/>
<dbReference type="STRING" id="57704.SAMN04489793_2788"/>
<organism evidence="3 4">
    <name type="scientific">Tsukamurella tyrosinosolvens</name>
    <dbReference type="NCBI Taxonomy" id="57704"/>
    <lineage>
        <taxon>Bacteria</taxon>
        <taxon>Bacillati</taxon>
        <taxon>Actinomycetota</taxon>
        <taxon>Actinomycetes</taxon>
        <taxon>Mycobacteriales</taxon>
        <taxon>Tsukamurellaceae</taxon>
        <taxon>Tsukamurella</taxon>
    </lineage>
</organism>
<sequence>MTSDGPAFNLSALLASQRSELPAELTRRVHPGVLASEVDDAFTRRERRELAKALLAVWPSTSPYSPSAFGAAQVYERRNSGWLVDSDARTAHLAALRKVSETSPELQELLRRAEQIASGLWRTKTVRLRWWSPVQEWVALAVVESNPLLWEDAHTGRIFWTAAVNEALCTMDRVSDTGVQNLDTASPRFRVASGERRAAQQVMSAVQRPALRWIPSIVVVVAVIMVVVTVLSGHLVLATYAAPGLVSMLAMFASQSRDRHPRWVYGDPRRQRDGTLPGDRRRSVTRAVNEFLEQHAEGAWTTSPEAPLPPQPSTNLTALDAAPEPGTFLGADGVFDTFNAVAADALGRGASSGSSRTPPRRVPIAPGEDRGRPASGDGFKTPPPNDPLYAGAPTEWDRAADLWKRTGELLEGREVPSQDQPARGRPEPQHGVGLAARAAAIRGGLADLDQEWLRYLVNTEELFLTMPRLRDDDWPPTKAYREAMADLGEAVETLDSQLDEAFVSAGEAALHAAEDAWHDARIAAADAADASLPPREQRALRRAANHITVLENPNLPRAMRDERLRQLRAELDRLETVPISFEQVMEMPKLETVRRLALEAAPTSDKKGAPNDIED</sequence>
<keyword evidence="2" id="KW-1133">Transmembrane helix</keyword>
<gene>
    <name evidence="3" type="ORF">SAMN04489793_2788</name>
</gene>
<keyword evidence="2" id="KW-0472">Membrane</keyword>
<evidence type="ECO:0000313" key="4">
    <source>
        <dbReference type="Proteomes" id="UP000182241"/>
    </source>
</evidence>
<dbReference type="OrthoDB" id="10018592at2"/>
<dbReference type="AlphaFoldDB" id="A0A1H4U552"/>
<name>A0A1H4U552_TSUTY</name>
<keyword evidence="4" id="KW-1185">Reference proteome</keyword>
<dbReference type="Proteomes" id="UP000182241">
    <property type="component" value="Unassembled WGS sequence"/>
</dbReference>
<keyword evidence="2" id="KW-0812">Transmembrane</keyword>
<feature type="region of interest" description="Disordered" evidence="1">
    <location>
        <begin position="298"/>
        <end position="324"/>
    </location>
</feature>
<evidence type="ECO:0000313" key="3">
    <source>
        <dbReference type="EMBL" id="SEC63849.1"/>
    </source>
</evidence>
<feature type="compositionally biased region" description="Low complexity" evidence="1">
    <location>
        <begin position="348"/>
        <end position="357"/>
    </location>
</feature>
<dbReference type="EMBL" id="FNSA01000003">
    <property type="protein sequence ID" value="SEC63849.1"/>
    <property type="molecule type" value="Genomic_DNA"/>
</dbReference>
<protein>
    <submittedName>
        <fullName evidence="3">Uncharacterized protein</fullName>
    </submittedName>
</protein>
<dbReference type="RefSeq" id="WP_068741803.1">
    <property type="nucleotide sequence ID" value="NZ_FNSA01000003.1"/>
</dbReference>
<evidence type="ECO:0000256" key="2">
    <source>
        <dbReference type="SAM" id="Phobius"/>
    </source>
</evidence>
<feature type="region of interest" description="Disordered" evidence="1">
    <location>
        <begin position="411"/>
        <end position="430"/>
    </location>
</feature>
<feature type="transmembrane region" description="Helical" evidence="2">
    <location>
        <begin position="210"/>
        <end position="231"/>
    </location>
</feature>
<feature type="compositionally biased region" description="Basic and acidic residues" evidence="1">
    <location>
        <begin position="267"/>
        <end position="282"/>
    </location>
</feature>
<evidence type="ECO:0000256" key="1">
    <source>
        <dbReference type="SAM" id="MobiDB-lite"/>
    </source>
</evidence>
<feature type="region of interest" description="Disordered" evidence="1">
    <location>
        <begin position="263"/>
        <end position="283"/>
    </location>
</feature>